<accession>A0A4V2RXV2</accession>
<evidence type="ECO:0000256" key="1">
    <source>
        <dbReference type="SAM" id="Phobius"/>
    </source>
</evidence>
<feature type="transmembrane region" description="Helical" evidence="1">
    <location>
        <begin position="12"/>
        <end position="31"/>
    </location>
</feature>
<feature type="transmembrane region" description="Helical" evidence="1">
    <location>
        <begin position="309"/>
        <end position="328"/>
    </location>
</feature>
<keyword evidence="3" id="KW-1185">Reference proteome</keyword>
<keyword evidence="1" id="KW-0472">Membrane</keyword>
<dbReference type="EMBL" id="SLWL01000001">
    <property type="protein sequence ID" value="TCO15888.1"/>
    <property type="molecule type" value="Genomic_DNA"/>
</dbReference>
<dbReference type="AlphaFoldDB" id="A0A4V2RXV2"/>
<evidence type="ECO:0008006" key="4">
    <source>
        <dbReference type="Google" id="ProtNLM"/>
    </source>
</evidence>
<feature type="transmembrane region" description="Helical" evidence="1">
    <location>
        <begin position="37"/>
        <end position="56"/>
    </location>
</feature>
<dbReference type="Proteomes" id="UP000294881">
    <property type="component" value="Unassembled WGS sequence"/>
</dbReference>
<sequence length="369" mass="40584">MTASRETLHAIRAICAVGIVVAHVFPSLFWFTGGHTWRVQTMYLLGGASILVVRPLKATLKYVSLRIYGYMILWTAVYWVAISLMPSDVKNNLMKDFSVIELISVQLLKSNSHAIWPLLGMWFLIPFGVALILASMAWRRFGGGGIIIAGLMAVCGGWLLGSSDPAPFWVVRLVGQIAIAFGYMLLGAALLSSERAVNFLENGVVAATSLLIYTWLGTTYTDGGMIISWLVRRGNIAPQVIQSIAIFPAVFWFASRLSCSQVVVFVGKKSKDVMTHHLMPVVFFNLILVYFGVSTFRDVKLSAFYNANVLWPVYLLLGLSVPVLGSFYGGKLKKVCREWVEGAVRSPIQRSSFKSRGGASPADDVVRST</sequence>
<protein>
    <recommendedName>
        <fullName evidence="4">Fucose 4-O-acetylase-like acetyltransferase</fullName>
    </recommendedName>
</protein>
<feature type="transmembrane region" description="Helical" evidence="1">
    <location>
        <begin position="173"/>
        <end position="192"/>
    </location>
</feature>
<feature type="transmembrane region" description="Helical" evidence="1">
    <location>
        <begin position="236"/>
        <end position="257"/>
    </location>
</feature>
<dbReference type="RefSeq" id="WP_132001404.1">
    <property type="nucleotide sequence ID" value="NZ_JBHUNN010000002.1"/>
</dbReference>
<comment type="caution">
    <text evidence="2">The sequence shown here is derived from an EMBL/GenBank/DDBJ whole genome shotgun (WGS) entry which is preliminary data.</text>
</comment>
<keyword evidence="1" id="KW-1133">Transmembrane helix</keyword>
<organism evidence="2 3">
    <name type="scientific">Camelimonas lactis</name>
    <dbReference type="NCBI Taxonomy" id="659006"/>
    <lineage>
        <taxon>Bacteria</taxon>
        <taxon>Pseudomonadati</taxon>
        <taxon>Pseudomonadota</taxon>
        <taxon>Alphaproteobacteria</taxon>
        <taxon>Hyphomicrobiales</taxon>
        <taxon>Chelatococcaceae</taxon>
        <taxon>Camelimonas</taxon>
    </lineage>
</organism>
<proteinExistence type="predicted"/>
<feature type="transmembrane region" description="Helical" evidence="1">
    <location>
        <begin position="68"/>
        <end position="85"/>
    </location>
</feature>
<gene>
    <name evidence="2" type="ORF">EV666_101137</name>
</gene>
<feature type="transmembrane region" description="Helical" evidence="1">
    <location>
        <begin position="141"/>
        <end position="161"/>
    </location>
</feature>
<feature type="transmembrane region" description="Helical" evidence="1">
    <location>
        <begin position="199"/>
        <end position="216"/>
    </location>
</feature>
<reference evidence="2 3" key="1">
    <citation type="submission" date="2019-03" db="EMBL/GenBank/DDBJ databases">
        <title>Genomic Encyclopedia of Type Strains, Phase IV (KMG-IV): sequencing the most valuable type-strain genomes for metagenomic binning, comparative biology and taxonomic classification.</title>
        <authorList>
            <person name="Goeker M."/>
        </authorList>
    </citation>
    <scope>NUCLEOTIDE SEQUENCE [LARGE SCALE GENOMIC DNA]</scope>
    <source>
        <strain evidence="2 3">DSM 22958</strain>
    </source>
</reference>
<name>A0A4V2RXV2_9HYPH</name>
<feature type="transmembrane region" description="Helical" evidence="1">
    <location>
        <begin position="114"/>
        <end position="134"/>
    </location>
</feature>
<keyword evidence="1" id="KW-0812">Transmembrane</keyword>
<evidence type="ECO:0000313" key="2">
    <source>
        <dbReference type="EMBL" id="TCO15888.1"/>
    </source>
</evidence>
<evidence type="ECO:0000313" key="3">
    <source>
        <dbReference type="Proteomes" id="UP000294881"/>
    </source>
</evidence>
<feature type="transmembrane region" description="Helical" evidence="1">
    <location>
        <begin position="278"/>
        <end position="297"/>
    </location>
</feature>